<evidence type="ECO:0000256" key="3">
    <source>
        <dbReference type="ARBA" id="ARBA00023002"/>
    </source>
</evidence>
<dbReference type="GO" id="GO:0007584">
    <property type="term" value="P:response to nutrient"/>
    <property type="evidence" value="ECO:0007669"/>
    <property type="project" value="TreeGrafter"/>
</dbReference>
<dbReference type="AlphaFoldDB" id="A0A9D3PYI4"/>
<protein>
    <recommendedName>
        <fullName evidence="2">3-methyl-2-oxobutanoate dehydrogenase (2-methylpropanoyl-transferring)</fullName>
        <ecNumber evidence="2">1.2.4.4</ecNumber>
    </recommendedName>
</protein>
<comment type="caution">
    <text evidence="6">The sequence shown here is derived from an EMBL/GenBank/DDBJ whole genome shotgun (WGS) entry which is preliminary data.</text>
</comment>
<comment type="catalytic activity">
    <reaction evidence="4">
        <text>N(6)-[(R)-lipoyl]-L-lysyl-[protein] + 3-methyl-2-oxobutanoate + H(+) = N(6)-[(R)-S(8)-2-methylpropanoyldihydrolipoyl]-L-lysyl-[protein] + CO2</text>
        <dbReference type="Rhea" id="RHEA:13457"/>
        <dbReference type="Rhea" id="RHEA-COMP:10474"/>
        <dbReference type="Rhea" id="RHEA-COMP:10497"/>
        <dbReference type="ChEBI" id="CHEBI:11851"/>
        <dbReference type="ChEBI" id="CHEBI:15378"/>
        <dbReference type="ChEBI" id="CHEBI:16526"/>
        <dbReference type="ChEBI" id="CHEBI:83099"/>
        <dbReference type="ChEBI" id="CHEBI:83142"/>
        <dbReference type="EC" id="1.2.4.4"/>
    </reaction>
    <physiologicalReaction direction="left-to-right" evidence="4">
        <dbReference type="Rhea" id="RHEA:13458"/>
    </physiologicalReaction>
</comment>
<proteinExistence type="predicted"/>
<keyword evidence="3" id="KW-0560">Oxidoreductase</keyword>
<dbReference type="PANTHER" id="PTHR42980:SF1">
    <property type="entry name" value="2-OXOISOVALERATE DEHYDROGENASE SUBUNIT BETA, MITOCHONDRIAL"/>
    <property type="match status" value="1"/>
</dbReference>
<dbReference type="SMART" id="SM00861">
    <property type="entry name" value="Transket_pyr"/>
    <property type="match status" value="1"/>
</dbReference>
<dbReference type="Pfam" id="PF02779">
    <property type="entry name" value="Transket_pyr"/>
    <property type="match status" value="1"/>
</dbReference>
<dbReference type="CDD" id="cd07036">
    <property type="entry name" value="TPP_PYR_E1-PDHc-beta_like"/>
    <property type="match status" value="1"/>
</dbReference>
<dbReference type="SUPFAM" id="SSF52518">
    <property type="entry name" value="Thiamin diphosphate-binding fold (THDP-binding)"/>
    <property type="match status" value="1"/>
</dbReference>
<dbReference type="GO" id="GO:0003863">
    <property type="term" value="F:branched-chain 2-oxo acid dehydrogenase activity"/>
    <property type="evidence" value="ECO:0007669"/>
    <property type="project" value="UniProtKB-EC"/>
</dbReference>
<dbReference type="InterPro" id="IPR005475">
    <property type="entry name" value="Transketolase-like_Pyr-bd"/>
</dbReference>
<dbReference type="OrthoDB" id="878at2759"/>
<comment type="cofactor">
    <cofactor evidence="1">
        <name>thiamine diphosphate</name>
        <dbReference type="ChEBI" id="CHEBI:58937"/>
    </cofactor>
</comment>
<sequence length="415" mass="45190">MSLTSFSPSWSDTTAMAAAARFLLRTAGSKASITNVNSCVHSKLGLTPLRVSPSCIPHAKTQKRHAAHFTFQPDPVSTKYGPMQKMNLFQSVTSALDNTLASDPTAVIFGEDVAFGGVFRCTVGLRDKYGKDRVFNTPLCEQGIVGFGIGLAVAGATAIAEIQFADYIFPAFDQIVNEAAKYRYRSGNLFDCGNLTIRAPWGCVGHGSLYHSQSPEAFFAHCPGIKVVIPRGPVQAKGLLLSCIADKNPCIFFEPKILYRAAVDQVPVEPYQIPLSQAEVLQEGSDVTLVAWGTQVHVIREVAAMAQEKLGVSCEVVDLQTILPWDTETVCKSVVKTGRLLISHEAPVTGGFAAEISSTVQEECFLNLEAPIARVCGRRTSWTSEFSISPPIRLNLILSQYMLTTEIARRLFRMH</sequence>
<dbReference type="GO" id="GO:0009083">
    <property type="term" value="P:branched-chain amino acid catabolic process"/>
    <property type="evidence" value="ECO:0007669"/>
    <property type="project" value="TreeGrafter"/>
</dbReference>
<dbReference type="Gene3D" id="3.40.50.970">
    <property type="match status" value="1"/>
</dbReference>
<evidence type="ECO:0000256" key="4">
    <source>
        <dbReference type="ARBA" id="ARBA00051764"/>
    </source>
</evidence>
<dbReference type="InterPro" id="IPR029061">
    <property type="entry name" value="THDP-binding"/>
</dbReference>
<evidence type="ECO:0000256" key="1">
    <source>
        <dbReference type="ARBA" id="ARBA00001964"/>
    </source>
</evidence>
<dbReference type="EC" id="1.2.4.4" evidence="2"/>
<feature type="domain" description="Transketolase-like pyrimidine-binding" evidence="5">
    <location>
        <begin position="86"/>
        <end position="261"/>
    </location>
</feature>
<dbReference type="Pfam" id="PF02780">
    <property type="entry name" value="Transketolase_C"/>
    <property type="match status" value="1"/>
</dbReference>
<dbReference type="InterPro" id="IPR009014">
    <property type="entry name" value="Transketo_C/PFOR_II"/>
</dbReference>
<evidence type="ECO:0000256" key="2">
    <source>
        <dbReference type="ARBA" id="ARBA00012277"/>
    </source>
</evidence>
<accession>A0A9D3PYI4</accession>
<keyword evidence="7" id="KW-1185">Reference proteome</keyword>
<evidence type="ECO:0000313" key="6">
    <source>
        <dbReference type="EMBL" id="KAG7469920.1"/>
    </source>
</evidence>
<organism evidence="6 7">
    <name type="scientific">Megalops atlanticus</name>
    <name type="common">Tarpon</name>
    <name type="synonym">Clupea gigantea</name>
    <dbReference type="NCBI Taxonomy" id="7932"/>
    <lineage>
        <taxon>Eukaryota</taxon>
        <taxon>Metazoa</taxon>
        <taxon>Chordata</taxon>
        <taxon>Craniata</taxon>
        <taxon>Vertebrata</taxon>
        <taxon>Euteleostomi</taxon>
        <taxon>Actinopterygii</taxon>
        <taxon>Neopterygii</taxon>
        <taxon>Teleostei</taxon>
        <taxon>Elopiformes</taxon>
        <taxon>Megalopidae</taxon>
        <taxon>Megalops</taxon>
    </lineage>
</organism>
<dbReference type="Proteomes" id="UP001046870">
    <property type="component" value="Chromosome 10"/>
</dbReference>
<dbReference type="Gene3D" id="3.40.50.920">
    <property type="match status" value="1"/>
</dbReference>
<dbReference type="EMBL" id="JAFDVH010000010">
    <property type="protein sequence ID" value="KAG7469920.1"/>
    <property type="molecule type" value="Genomic_DNA"/>
</dbReference>
<dbReference type="InterPro" id="IPR033248">
    <property type="entry name" value="Transketolase_C"/>
</dbReference>
<name>A0A9D3PYI4_MEGAT</name>
<evidence type="ECO:0000259" key="5">
    <source>
        <dbReference type="SMART" id="SM00861"/>
    </source>
</evidence>
<dbReference type="FunFam" id="3.40.50.970:FF:000001">
    <property type="entry name" value="Pyruvate dehydrogenase E1 beta subunit"/>
    <property type="match status" value="1"/>
</dbReference>
<dbReference type="PANTHER" id="PTHR42980">
    <property type="entry name" value="2-OXOISOVALERATE DEHYDROGENASE SUBUNIT BETA-RELATED"/>
    <property type="match status" value="1"/>
</dbReference>
<evidence type="ECO:0000313" key="7">
    <source>
        <dbReference type="Proteomes" id="UP001046870"/>
    </source>
</evidence>
<gene>
    <name evidence="6" type="ORF">MATL_G00133970</name>
</gene>
<dbReference type="SUPFAM" id="SSF52922">
    <property type="entry name" value="TK C-terminal domain-like"/>
    <property type="match status" value="1"/>
</dbReference>
<reference evidence="6" key="1">
    <citation type="submission" date="2021-01" db="EMBL/GenBank/DDBJ databases">
        <authorList>
            <person name="Zahm M."/>
            <person name="Roques C."/>
            <person name="Cabau C."/>
            <person name="Klopp C."/>
            <person name="Donnadieu C."/>
            <person name="Jouanno E."/>
            <person name="Lampietro C."/>
            <person name="Louis A."/>
            <person name="Herpin A."/>
            <person name="Echchiki A."/>
            <person name="Berthelot C."/>
            <person name="Parey E."/>
            <person name="Roest-Crollius H."/>
            <person name="Braasch I."/>
            <person name="Postlethwait J."/>
            <person name="Bobe J."/>
            <person name="Montfort J."/>
            <person name="Bouchez O."/>
            <person name="Begum T."/>
            <person name="Mejri S."/>
            <person name="Adams A."/>
            <person name="Chen W.-J."/>
            <person name="Guiguen Y."/>
        </authorList>
    </citation>
    <scope>NUCLEOTIDE SEQUENCE</scope>
    <source>
        <strain evidence="6">YG-15Mar2019-1</strain>
        <tissue evidence="6">Brain</tissue>
    </source>
</reference>